<evidence type="ECO:0000313" key="3">
    <source>
        <dbReference type="EnsemblPlants" id="PAC:32953406.CDS.1"/>
    </source>
</evidence>
<feature type="transmembrane region" description="Helical" evidence="1">
    <location>
        <begin position="80"/>
        <end position="98"/>
    </location>
</feature>
<dbReference type="EMBL" id="ABEU02000005">
    <property type="protein sequence ID" value="PNR53755.1"/>
    <property type="molecule type" value="Genomic_DNA"/>
</dbReference>
<reference evidence="2 4" key="1">
    <citation type="journal article" date="2008" name="Science">
        <title>The Physcomitrella genome reveals evolutionary insights into the conquest of land by plants.</title>
        <authorList>
            <person name="Rensing S."/>
            <person name="Lang D."/>
            <person name="Zimmer A."/>
            <person name="Terry A."/>
            <person name="Salamov A."/>
            <person name="Shapiro H."/>
            <person name="Nishiyama T."/>
            <person name="Perroud P.-F."/>
            <person name="Lindquist E."/>
            <person name="Kamisugi Y."/>
            <person name="Tanahashi T."/>
            <person name="Sakakibara K."/>
            <person name="Fujita T."/>
            <person name="Oishi K."/>
            <person name="Shin-I T."/>
            <person name="Kuroki Y."/>
            <person name="Toyoda A."/>
            <person name="Suzuki Y."/>
            <person name="Hashimoto A."/>
            <person name="Yamaguchi K."/>
            <person name="Sugano A."/>
            <person name="Kohara Y."/>
            <person name="Fujiyama A."/>
            <person name="Anterola A."/>
            <person name="Aoki S."/>
            <person name="Ashton N."/>
            <person name="Barbazuk W.B."/>
            <person name="Barker E."/>
            <person name="Bennetzen J."/>
            <person name="Bezanilla M."/>
            <person name="Blankenship R."/>
            <person name="Cho S.H."/>
            <person name="Dutcher S."/>
            <person name="Estelle M."/>
            <person name="Fawcett J.A."/>
            <person name="Gundlach H."/>
            <person name="Hanada K."/>
            <person name="Heyl A."/>
            <person name="Hicks K.A."/>
            <person name="Hugh J."/>
            <person name="Lohr M."/>
            <person name="Mayer K."/>
            <person name="Melkozernov A."/>
            <person name="Murata T."/>
            <person name="Nelson D."/>
            <person name="Pils B."/>
            <person name="Prigge M."/>
            <person name="Reiss B."/>
            <person name="Renner T."/>
            <person name="Rombauts S."/>
            <person name="Rushton P."/>
            <person name="Sanderfoot A."/>
            <person name="Schween G."/>
            <person name="Shiu S.-H."/>
            <person name="Stueber K."/>
            <person name="Theodoulou F.L."/>
            <person name="Tu H."/>
            <person name="Van de Peer Y."/>
            <person name="Verrier P.J."/>
            <person name="Waters E."/>
            <person name="Wood A."/>
            <person name="Yang L."/>
            <person name="Cove D."/>
            <person name="Cuming A."/>
            <person name="Hasebe M."/>
            <person name="Lucas S."/>
            <person name="Mishler D.B."/>
            <person name="Reski R."/>
            <person name="Grigoriev I."/>
            <person name="Quatrano R.S."/>
            <person name="Boore J.L."/>
        </authorList>
    </citation>
    <scope>NUCLEOTIDE SEQUENCE [LARGE SCALE GENOMIC DNA]</scope>
    <source>
        <strain evidence="3 4">cv. Gransden 2004</strain>
    </source>
</reference>
<evidence type="ECO:0000313" key="4">
    <source>
        <dbReference type="Proteomes" id="UP000006727"/>
    </source>
</evidence>
<reference evidence="3" key="3">
    <citation type="submission" date="2020-12" db="UniProtKB">
        <authorList>
            <consortium name="EnsemblPlants"/>
        </authorList>
    </citation>
    <scope>IDENTIFICATION</scope>
</reference>
<gene>
    <name evidence="2" type="ORF">PHYPA_007430</name>
</gene>
<sequence>MSSRKDVLFASVAITALSWKFALPWVDILCKAPSSVRRCKDLYVQVSFVDCFFVVCVMVSMIPSLLCWESVLVHSLEEPFFFFFFFFLVFGKWLWRVFAACVTSRFVQSCRCLPRFRVSDVSAPARSTEL</sequence>
<evidence type="ECO:0000256" key="1">
    <source>
        <dbReference type="SAM" id="Phobius"/>
    </source>
</evidence>
<organism evidence="2">
    <name type="scientific">Physcomitrium patens</name>
    <name type="common">Spreading-leaved earth moss</name>
    <name type="synonym">Physcomitrella patens</name>
    <dbReference type="NCBI Taxonomy" id="3218"/>
    <lineage>
        <taxon>Eukaryota</taxon>
        <taxon>Viridiplantae</taxon>
        <taxon>Streptophyta</taxon>
        <taxon>Embryophyta</taxon>
        <taxon>Bryophyta</taxon>
        <taxon>Bryophytina</taxon>
        <taxon>Bryopsida</taxon>
        <taxon>Funariidae</taxon>
        <taxon>Funariales</taxon>
        <taxon>Funariaceae</taxon>
        <taxon>Physcomitrium</taxon>
    </lineage>
</organism>
<keyword evidence="1" id="KW-0812">Transmembrane</keyword>
<accession>A0A2K1KJ13</accession>
<name>A0A2K1KJ13_PHYPA</name>
<keyword evidence="1" id="KW-1133">Transmembrane helix</keyword>
<dbReference type="Gramene" id="Pp3c5_8970V3.1">
    <property type="protein sequence ID" value="PAC:32953406.CDS.1"/>
    <property type="gene ID" value="Pp3c5_8970"/>
</dbReference>
<dbReference type="AlphaFoldDB" id="A0A2K1KJ13"/>
<evidence type="ECO:0000313" key="2">
    <source>
        <dbReference type="EMBL" id="PNR53755.1"/>
    </source>
</evidence>
<dbReference type="EnsemblPlants" id="Pp3c5_8970V3.1">
    <property type="protein sequence ID" value="PAC:32953406.CDS.1"/>
    <property type="gene ID" value="Pp3c5_8970"/>
</dbReference>
<feature type="transmembrane region" description="Helical" evidence="1">
    <location>
        <begin position="46"/>
        <end position="68"/>
    </location>
</feature>
<keyword evidence="1" id="KW-0472">Membrane</keyword>
<reference evidence="2 4" key="2">
    <citation type="journal article" date="2018" name="Plant J.">
        <title>The Physcomitrella patens chromosome-scale assembly reveals moss genome structure and evolution.</title>
        <authorList>
            <person name="Lang D."/>
            <person name="Ullrich K.K."/>
            <person name="Murat F."/>
            <person name="Fuchs J."/>
            <person name="Jenkins J."/>
            <person name="Haas F.B."/>
            <person name="Piednoel M."/>
            <person name="Gundlach H."/>
            <person name="Van Bel M."/>
            <person name="Meyberg R."/>
            <person name="Vives C."/>
            <person name="Morata J."/>
            <person name="Symeonidi A."/>
            <person name="Hiss M."/>
            <person name="Muchero W."/>
            <person name="Kamisugi Y."/>
            <person name="Saleh O."/>
            <person name="Blanc G."/>
            <person name="Decker E.L."/>
            <person name="van Gessel N."/>
            <person name="Grimwood J."/>
            <person name="Hayes R.D."/>
            <person name="Graham S.W."/>
            <person name="Gunter L.E."/>
            <person name="McDaniel S.F."/>
            <person name="Hoernstein S.N.W."/>
            <person name="Larsson A."/>
            <person name="Li F.W."/>
            <person name="Perroud P.F."/>
            <person name="Phillips J."/>
            <person name="Ranjan P."/>
            <person name="Rokshar D.S."/>
            <person name="Rothfels C.J."/>
            <person name="Schneider L."/>
            <person name="Shu S."/>
            <person name="Stevenson D.W."/>
            <person name="Thummler F."/>
            <person name="Tillich M."/>
            <person name="Villarreal Aguilar J.C."/>
            <person name="Widiez T."/>
            <person name="Wong G.K."/>
            <person name="Wymore A."/>
            <person name="Zhang Y."/>
            <person name="Zimmer A.D."/>
            <person name="Quatrano R.S."/>
            <person name="Mayer K.F.X."/>
            <person name="Goodstein D."/>
            <person name="Casacuberta J.M."/>
            <person name="Vandepoele K."/>
            <person name="Reski R."/>
            <person name="Cuming A.C."/>
            <person name="Tuskan G.A."/>
            <person name="Maumus F."/>
            <person name="Salse J."/>
            <person name="Schmutz J."/>
            <person name="Rensing S.A."/>
        </authorList>
    </citation>
    <scope>NUCLEOTIDE SEQUENCE [LARGE SCALE GENOMIC DNA]</scope>
    <source>
        <strain evidence="3 4">cv. Gransden 2004</strain>
    </source>
</reference>
<dbReference type="Proteomes" id="UP000006727">
    <property type="component" value="Chromosome 5"/>
</dbReference>
<protein>
    <submittedName>
        <fullName evidence="2 3">Uncharacterized protein</fullName>
    </submittedName>
</protein>
<keyword evidence="4" id="KW-1185">Reference proteome</keyword>
<proteinExistence type="predicted"/>